<keyword evidence="2" id="KW-1185">Reference proteome</keyword>
<evidence type="ECO:0000313" key="1">
    <source>
        <dbReference type="EMBL" id="OOR92465.1"/>
    </source>
</evidence>
<sequence length="59" mass="6791">MSVNESRTPNLPAAMSAIITDFARIGENLNNYTTFLTVVKRLRHASKHGTLNFIYFYHF</sequence>
<protein>
    <submittedName>
        <fullName evidence="1">Uncharacterized protein</fullName>
    </submittedName>
</protein>
<accession>A0A1T0A9S3</accession>
<name>A0A1T0A9S3_9GAMM</name>
<organism evidence="1 2">
    <name type="scientific">Moraxella caviae</name>
    <dbReference type="NCBI Taxonomy" id="34060"/>
    <lineage>
        <taxon>Bacteria</taxon>
        <taxon>Pseudomonadati</taxon>
        <taxon>Pseudomonadota</taxon>
        <taxon>Gammaproteobacteria</taxon>
        <taxon>Moraxellales</taxon>
        <taxon>Moraxellaceae</taxon>
        <taxon>Moraxella</taxon>
    </lineage>
</organism>
<dbReference type="EMBL" id="MUXU01000013">
    <property type="protein sequence ID" value="OOR92465.1"/>
    <property type="molecule type" value="Genomic_DNA"/>
</dbReference>
<dbReference type="STRING" id="34060.B0181_01635"/>
<gene>
    <name evidence="1" type="ORF">B0181_01635</name>
</gene>
<evidence type="ECO:0000313" key="2">
    <source>
        <dbReference type="Proteomes" id="UP000190435"/>
    </source>
</evidence>
<proteinExistence type="predicted"/>
<comment type="caution">
    <text evidence="1">The sequence shown here is derived from an EMBL/GenBank/DDBJ whole genome shotgun (WGS) entry which is preliminary data.</text>
</comment>
<reference evidence="1 2" key="1">
    <citation type="submission" date="2017-02" db="EMBL/GenBank/DDBJ databases">
        <title>Draft genome sequence of Moraxella caviae CCUG 355 type strain.</title>
        <authorList>
            <person name="Engstrom-Jakobsson H."/>
            <person name="Salva-Serra F."/>
            <person name="Thorell K."/>
            <person name="Gonzales-Siles L."/>
            <person name="Karlsson R."/>
            <person name="Boulund F."/>
            <person name="Engstrand L."/>
            <person name="Moore E."/>
        </authorList>
    </citation>
    <scope>NUCLEOTIDE SEQUENCE [LARGE SCALE GENOMIC DNA]</scope>
    <source>
        <strain evidence="1 2">CCUG 355</strain>
    </source>
</reference>
<dbReference type="Proteomes" id="UP000190435">
    <property type="component" value="Unassembled WGS sequence"/>
</dbReference>
<dbReference type="AlphaFoldDB" id="A0A1T0A9S3"/>